<dbReference type="HOGENOM" id="CLU_3332518_0_0_9"/>
<sequence>MGYNVRIGKSEHASKRMQMLAAAAGSDACERVSGSGKP</sequence>
<evidence type="ECO:0000313" key="1">
    <source>
        <dbReference type="EMBL" id="AEN98282.1"/>
    </source>
</evidence>
<organism evidence="1 2">
    <name type="scientific">Roseburia hominis (strain DSM 16839 / JCM 17582 / NCIMB 14029 / A2-183)</name>
    <dbReference type="NCBI Taxonomy" id="585394"/>
    <lineage>
        <taxon>Bacteria</taxon>
        <taxon>Bacillati</taxon>
        <taxon>Bacillota</taxon>
        <taxon>Clostridia</taxon>
        <taxon>Lachnospirales</taxon>
        <taxon>Lachnospiraceae</taxon>
        <taxon>Roseburia</taxon>
    </lineage>
</organism>
<dbReference type="KEGG" id="rho:RHOM_15880"/>
<evidence type="ECO:0000313" key="2">
    <source>
        <dbReference type="Proteomes" id="UP000008178"/>
    </source>
</evidence>
<reference evidence="1 2" key="1">
    <citation type="journal article" date="2015" name="Genome Announc.">
        <title>Complete genome sequence of the human gut symbiont Roseburia hominis.</title>
        <authorList>
            <person name="Travis A.J."/>
            <person name="Kelly D."/>
            <person name="Flint H.J."/>
            <person name="Aminov R.I."/>
        </authorList>
    </citation>
    <scope>NUCLEOTIDE SEQUENCE [LARGE SCALE GENOMIC DNA]</scope>
    <source>
        <strain evidence="2">DSM 16839 / JCM 17582 / NCIMB 14029 / A2-183</strain>
    </source>
</reference>
<dbReference type="AlphaFoldDB" id="G2T5X4"/>
<protein>
    <submittedName>
        <fullName evidence="1">Uncharacterized protein</fullName>
    </submittedName>
</protein>
<dbReference type="STRING" id="585394.RHOM_15880"/>
<gene>
    <name evidence="1" type="ordered locus">RHOM_15880</name>
</gene>
<proteinExistence type="predicted"/>
<dbReference type="Proteomes" id="UP000008178">
    <property type="component" value="Chromosome"/>
</dbReference>
<dbReference type="EMBL" id="CP003040">
    <property type="protein sequence ID" value="AEN98282.1"/>
    <property type="molecule type" value="Genomic_DNA"/>
</dbReference>
<name>G2T5X4_ROSHA</name>
<keyword evidence="2" id="KW-1185">Reference proteome</keyword>
<accession>G2T5X4</accession>